<evidence type="ECO:0000313" key="1">
    <source>
        <dbReference type="EMBL" id="SEK37019.1"/>
    </source>
</evidence>
<sequence length="532" mass="59122">MSDLTYRAEDAKPVEAPFTQAEFDVWHRSQLDRGAEFDLMNYAPPGKVAAAFIKDLRKVVAIMGPPGSGKTTSTIFKIIAFAVRMPKCRDGVRRCKVMVIRDTYRQLYKTTIASWLSWFPLKHFPEFTGGSDRPAEHRIKFELPNGDKLDLIMEFAAIGENSVETITRGWEGNGAWLNEANYLPPDVLDALRSRVLAGRYPPAKDRVPGVPVPALIVCDFNAPDEESWTVDRLVEGDPKDVGFHRQPGARSAEAENVHNLNAGYYEELARGMPKWKVKRDIDNMVGISRDGMPVYDDWDDDRHLSRERLKPVEGIPLDLGFDQGLHPACIITQTMPSGQIRVLREVVPERIGVAGFCAMLLPVLELEFAGCSLRFTECDEAAFHGADKEGGEMAWADTVSLALGKALTPALTQEIGLRIGAVEQLLLPDNALRDERRSSPILVCAHGCPKLVAGFRSKYRWQTDKRGQLVAGQKIPVKDRWSNPHDALQYIILRLRGRFGIISMAAAGGRVGPHPDKPQSSVIGGSFDVWKS</sequence>
<dbReference type="EMBL" id="FOAN01000001">
    <property type="protein sequence ID" value="SEK37019.1"/>
    <property type="molecule type" value="Genomic_DNA"/>
</dbReference>
<dbReference type="Proteomes" id="UP000199664">
    <property type="component" value="Unassembled WGS sequence"/>
</dbReference>
<organism evidence="1 2">
    <name type="scientific">Bosea lupini</name>
    <dbReference type="NCBI Taxonomy" id="1036779"/>
    <lineage>
        <taxon>Bacteria</taxon>
        <taxon>Pseudomonadati</taxon>
        <taxon>Pseudomonadota</taxon>
        <taxon>Alphaproteobacteria</taxon>
        <taxon>Hyphomicrobiales</taxon>
        <taxon>Boseaceae</taxon>
        <taxon>Bosea</taxon>
    </lineage>
</organism>
<dbReference type="STRING" id="1036779.SAMN04515666_101344"/>
<dbReference type="RefSeq" id="WP_091829162.1">
    <property type="nucleotide sequence ID" value="NZ_FOAN01000001.1"/>
</dbReference>
<dbReference type="OrthoDB" id="5440754at2"/>
<dbReference type="SUPFAM" id="SSF52540">
    <property type="entry name" value="P-loop containing nucleoside triphosphate hydrolases"/>
    <property type="match status" value="1"/>
</dbReference>
<name>A0A1H7GFW9_9HYPH</name>
<evidence type="ECO:0000313" key="2">
    <source>
        <dbReference type="Proteomes" id="UP000199664"/>
    </source>
</evidence>
<dbReference type="AlphaFoldDB" id="A0A1H7GFW9"/>
<protein>
    <recommendedName>
        <fullName evidence="3">Terminase-like family protein</fullName>
    </recommendedName>
</protein>
<dbReference type="InterPro" id="IPR027417">
    <property type="entry name" value="P-loop_NTPase"/>
</dbReference>
<gene>
    <name evidence="1" type="ORF">SAMN04515666_101344</name>
</gene>
<keyword evidence="2" id="KW-1185">Reference proteome</keyword>
<proteinExistence type="predicted"/>
<dbReference type="Gene3D" id="3.40.50.300">
    <property type="entry name" value="P-loop containing nucleotide triphosphate hydrolases"/>
    <property type="match status" value="1"/>
</dbReference>
<accession>A0A1H7GFW9</accession>
<reference evidence="2" key="1">
    <citation type="submission" date="2016-10" db="EMBL/GenBank/DDBJ databases">
        <authorList>
            <person name="Varghese N."/>
            <person name="Submissions S."/>
        </authorList>
    </citation>
    <scope>NUCLEOTIDE SEQUENCE [LARGE SCALE GENOMIC DNA]</scope>
    <source>
        <strain evidence="2">LMG 26383,CCUG 61248,R- 45681</strain>
    </source>
</reference>
<evidence type="ECO:0008006" key="3">
    <source>
        <dbReference type="Google" id="ProtNLM"/>
    </source>
</evidence>